<dbReference type="PROSITE" id="PS50931">
    <property type="entry name" value="HTH_LYSR"/>
    <property type="match status" value="1"/>
</dbReference>
<evidence type="ECO:0000256" key="4">
    <source>
        <dbReference type="ARBA" id="ARBA00023163"/>
    </source>
</evidence>
<keyword evidence="2" id="KW-0805">Transcription regulation</keyword>
<gene>
    <name evidence="6" type="ORF">SAMN05660648_00157</name>
</gene>
<evidence type="ECO:0000256" key="2">
    <source>
        <dbReference type="ARBA" id="ARBA00023015"/>
    </source>
</evidence>
<comment type="similarity">
    <text evidence="1">Belongs to the LysR transcriptional regulatory family.</text>
</comment>
<dbReference type="Gene3D" id="3.40.190.10">
    <property type="entry name" value="Periplasmic binding protein-like II"/>
    <property type="match status" value="2"/>
</dbReference>
<evidence type="ECO:0000256" key="1">
    <source>
        <dbReference type="ARBA" id="ARBA00009437"/>
    </source>
</evidence>
<dbReference type="InterPro" id="IPR005119">
    <property type="entry name" value="LysR_subst-bd"/>
</dbReference>
<dbReference type="GO" id="GO:0003677">
    <property type="term" value="F:DNA binding"/>
    <property type="evidence" value="ECO:0007669"/>
    <property type="project" value="UniProtKB-KW"/>
</dbReference>
<dbReference type="PANTHER" id="PTHR30419:SF8">
    <property type="entry name" value="NITROGEN ASSIMILATION TRANSCRIPTIONAL ACTIVATOR-RELATED"/>
    <property type="match status" value="1"/>
</dbReference>
<dbReference type="PRINTS" id="PR00039">
    <property type="entry name" value="HTHLYSR"/>
</dbReference>
<dbReference type="Pfam" id="PF00126">
    <property type="entry name" value="HTH_1"/>
    <property type="match status" value="1"/>
</dbReference>
<protein>
    <submittedName>
        <fullName evidence="6">DNA-binding transcriptional regulator, LysR family</fullName>
    </submittedName>
</protein>
<dbReference type="EMBL" id="FNQG01000002">
    <property type="protein sequence ID" value="SDZ73408.1"/>
    <property type="molecule type" value="Genomic_DNA"/>
</dbReference>
<reference evidence="6 7" key="1">
    <citation type="submission" date="2016-10" db="EMBL/GenBank/DDBJ databases">
        <authorList>
            <person name="de Groot N.N."/>
        </authorList>
    </citation>
    <scope>NUCLEOTIDE SEQUENCE [LARGE SCALE GENOMIC DNA]</scope>
    <source>
        <strain evidence="6 7">DSM 2872</strain>
    </source>
</reference>
<dbReference type="RefSeq" id="WP_074670229.1">
    <property type="nucleotide sequence ID" value="NZ_FNQG01000002.1"/>
</dbReference>
<dbReference type="GO" id="GO:0005829">
    <property type="term" value="C:cytosol"/>
    <property type="evidence" value="ECO:0007669"/>
    <property type="project" value="TreeGrafter"/>
</dbReference>
<keyword evidence="3 6" id="KW-0238">DNA-binding</keyword>
<dbReference type="PANTHER" id="PTHR30419">
    <property type="entry name" value="HTH-TYPE TRANSCRIPTIONAL REGULATOR YBHD"/>
    <property type="match status" value="1"/>
</dbReference>
<evidence type="ECO:0000256" key="3">
    <source>
        <dbReference type="ARBA" id="ARBA00023125"/>
    </source>
</evidence>
<dbReference type="InterPro" id="IPR036390">
    <property type="entry name" value="WH_DNA-bd_sf"/>
</dbReference>
<name>A0A1H3VGU5_SELRU</name>
<accession>A0A1H3VGU5</accession>
<dbReference type="CDD" id="cd05466">
    <property type="entry name" value="PBP2_LTTR_substrate"/>
    <property type="match status" value="1"/>
</dbReference>
<organism evidence="6 7">
    <name type="scientific">Selenomonas ruminantium</name>
    <dbReference type="NCBI Taxonomy" id="971"/>
    <lineage>
        <taxon>Bacteria</taxon>
        <taxon>Bacillati</taxon>
        <taxon>Bacillota</taxon>
        <taxon>Negativicutes</taxon>
        <taxon>Selenomonadales</taxon>
        <taxon>Selenomonadaceae</taxon>
        <taxon>Selenomonas</taxon>
    </lineage>
</organism>
<dbReference type="AlphaFoldDB" id="A0A1H3VGU5"/>
<dbReference type="InterPro" id="IPR036388">
    <property type="entry name" value="WH-like_DNA-bd_sf"/>
</dbReference>
<dbReference type="OrthoDB" id="9803714at2"/>
<feature type="domain" description="HTH lysR-type" evidence="5">
    <location>
        <begin position="1"/>
        <end position="58"/>
    </location>
</feature>
<dbReference type="SUPFAM" id="SSF46785">
    <property type="entry name" value="Winged helix' DNA-binding domain"/>
    <property type="match status" value="1"/>
</dbReference>
<dbReference type="SUPFAM" id="SSF53850">
    <property type="entry name" value="Periplasmic binding protein-like II"/>
    <property type="match status" value="1"/>
</dbReference>
<dbReference type="Proteomes" id="UP000183469">
    <property type="component" value="Unassembled WGS sequence"/>
</dbReference>
<sequence>MELRVLNYFLTVAREESFSRAAEKLHLSQPTLSRQLKDLEEEFGKQLLIREPRRILLTDDGALLRRRAEEILSLVEKTEGELLSSNEDISGDIRIGAGESVHFGLIMEAARQLQKQHPRIRFHVVTGDGRTTMTRLDRGLIDFAFVYGRLDPAKYHELPLPVRDQWVLFLRKDDELAKQDTIKASDLWHRPLLFSRQALSLSTHGDELLNWLQKPLEELHIAGSYTLLYNATLMVKEGMGYAISFDQLINTTGTSLCTRPLEPAIFTEPSIVWKKNQVFSKASQAFLAALQEKFNA</sequence>
<dbReference type="InterPro" id="IPR050950">
    <property type="entry name" value="HTH-type_LysR_regulators"/>
</dbReference>
<evidence type="ECO:0000313" key="7">
    <source>
        <dbReference type="Proteomes" id="UP000183469"/>
    </source>
</evidence>
<evidence type="ECO:0000313" key="6">
    <source>
        <dbReference type="EMBL" id="SDZ73408.1"/>
    </source>
</evidence>
<dbReference type="GO" id="GO:0003700">
    <property type="term" value="F:DNA-binding transcription factor activity"/>
    <property type="evidence" value="ECO:0007669"/>
    <property type="project" value="InterPro"/>
</dbReference>
<dbReference type="Gene3D" id="1.10.10.10">
    <property type="entry name" value="Winged helix-like DNA-binding domain superfamily/Winged helix DNA-binding domain"/>
    <property type="match status" value="1"/>
</dbReference>
<dbReference type="FunFam" id="1.10.10.10:FF:000001">
    <property type="entry name" value="LysR family transcriptional regulator"/>
    <property type="match status" value="1"/>
</dbReference>
<proteinExistence type="inferred from homology"/>
<dbReference type="InterPro" id="IPR000847">
    <property type="entry name" value="LysR_HTH_N"/>
</dbReference>
<keyword evidence="4" id="KW-0804">Transcription</keyword>
<evidence type="ECO:0000259" key="5">
    <source>
        <dbReference type="PROSITE" id="PS50931"/>
    </source>
</evidence>
<dbReference type="Pfam" id="PF03466">
    <property type="entry name" value="LysR_substrate"/>
    <property type="match status" value="1"/>
</dbReference>